<reference evidence="4" key="1">
    <citation type="journal article" date="2023" name="Plant J.">
        <title>Genome sequences and population genomics provide insights into the demographic history, inbreeding, and mutation load of two 'living fossil' tree species of Dipteronia.</title>
        <authorList>
            <person name="Feng Y."/>
            <person name="Comes H.P."/>
            <person name="Chen J."/>
            <person name="Zhu S."/>
            <person name="Lu R."/>
            <person name="Zhang X."/>
            <person name="Li P."/>
            <person name="Qiu J."/>
            <person name="Olsen K.M."/>
            <person name="Qiu Y."/>
        </authorList>
    </citation>
    <scope>NUCLEOTIDE SEQUENCE</scope>
    <source>
        <strain evidence="4">NBL</strain>
    </source>
</reference>
<dbReference type="GO" id="GO:0009451">
    <property type="term" value="P:RNA modification"/>
    <property type="evidence" value="ECO:0007669"/>
    <property type="project" value="InterPro"/>
</dbReference>
<evidence type="ECO:0000313" key="3">
    <source>
        <dbReference type="EMBL" id="KAK3227608.1"/>
    </source>
</evidence>
<dbReference type="EMBL" id="JANJYJ010000002">
    <property type="protein sequence ID" value="KAK3227608.1"/>
    <property type="molecule type" value="Genomic_DNA"/>
</dbReference>
<organism evidence="4 5">
    <name type="scientific">Dipteronia sinensis</name>
    <dbReference type="NCBI Taxonomy" id="43782"/>
    <lineage>
        <taxon>Eukaryota</taxon>
        <taxon>Viridiplantae</taxon>
        <taxon>Streptophyta</taxon>
        <taxon>Embryophyta</taxon>
        <taxon>Tracheophyta</taxon>
        <taxon>Spermatophyta</taxon>
        <taxon>Magnoliopsida</taxon>
        <taxon>eudicotyledons</taxon>
        <taxon>Gunneridae</taxon>
        <taxon>Pentapetalae</taxon>
        <taxon>rosids</taxon>
        <taxon>malvids</taxon>
        <taxon>Sapindales</taxon>
        <taxon>Sapindaceae</taxon>
        <taxon>Hippocastanoideae</taxon>
        <taxon>Acereae</taxon>
        <taxon>Dipteronia</taxon>
    </lineage>
</organism>
<dbReference type="InterPro" id="IPR046960">
    <property type="entry name" value="PPR_At4g14850-like_plant"/>
</dbReference>
<keyword evidence="5" id="KW-1185">Reference proteome</keyword>
<dbReference type="EMBL" id="JANJYJ010000002">
    <property type="protein sequence ID" value="KAK3227598.1"/>
    <property type="molecule type" value="Genomic_DNA"/>
</dbReference>
<dbReference type="Proteomes" id="UP001281410">
    <property type="component" value="Unassembled WGS sequence"/>
</dbReference>
<feature type="chain" id="PRO_5042442637" evidence="1">
    <location>
        <begin position="26"/>
        <end position="107"/>
    </location>
</feature>
<name>A0AAE0B1K4_9ROSI</name>
<evidence type="ECO:0000313" key="2">
    <source>
        <dbReference type="EMBL" id="KAK3227598.1"/>
    </source>
</evidence>
<evidence type="ECO:0000313" key="4">
    <source>
        <dbReference type="EMBL" id="KAK3227609.1"/>
    </source>
</evidence>
<sequence length="107" mass="11960">MQSCSSKPNAVTLVSLLSGCATVGALLYRKETHCYVIRYSDVFLGVDGNDLEDDLMVTNALIDMYSKCKIVNVAHAMFDAIAPNDRNVLRYQYESAFLFVDNCFVDM</sequence>
<dbReference type="PROSITE" id="PS51257">
    <property type="entry name" value="PROKAR_LIPOPROTEIN"/>
    <property type="match status" value="1"/>
</dbReference>
<evidence type="ECO:0000256" key="1">
    <source>
        <dbReference type="SAM" id="SignalP"/>
    </source>
</evidence>
<dbReference type="GO" id="GO:0003723">
    <property type="term" value="F:RNA binding"/>
    <property type="evidence" value="ECO:0007669"/>
    <property type="project" value="InterPro"/>
</dbReference>
<feature type="signal peptide" evidence="1">
    <location>
        <begin position="1"/>
        <end position="25"/>
    </location>
</feature>
<comment type="caution">
    <text evidence="4">The sequence shown here is derived from an EMBL/GenBank/DDBJ whole genome shotgun (WGS) entry which is preliminary data.</text>
</comment>
<dbReference type="EMBL" id="JANJYJ010000002">
    <property type="protein sequence ID" value="KAK3227609.1"/>
    <property type="molecule type" value="Genomic_DNA"/>
</dbReference>
<evidence type="ECO:0000313" key="5">
    <source>
        <dbReference type="Proteomes" id="UP001281410"/>
    </source>
</evidence>
<dbReference type="AlphaFoldDB" id="A0AAE0B1K4"/>
<gene>
    <name evidence="2" type="ORF">Dsin_007460</name>
    <name evidence="3" type="ORF">Dsin_007470</name>
    <name evidence="4" type="ORF">Dsin_007471</name>
</gene>
<keyword evidence="1" id="KW-0732">Signal</keyword>
<protein>
    <submittedName>
        <fullName evidence="4">Uncharacterized protein</fullName>
    </submittedName>
</protein>
<dbReference type="PANTHER" id="PTHR47926">
    <property type="entry name" value="PENTATRICOPEPTIDE REPEAT-CONTAINING PROTEIN"/>
    <property type="match status" value="1"/>
</dbReference>
<accession>A0AAE0B1K4</accession>
<proteinExistence type="predicted"/>